<dbReference type="EMBL" id="VSSQ01000272">
    <property type="protein sequence ID" value="MPL89084.1"/>
    <property type="molecule type" value="Genomic_DNA"/>
</dbReference>
<protein>
    <recommendedName>
        <fullName evidence="2">DUF2922 domain-containing protein</fullName>
    </recommendedName>
</protein>
<evidence type="ECO:0008006" key="2">
    <source>
        <dbReference type="Google" id="ProtNLM"/>
    </source>
</evidence>
<comment type="caution">
    <text evidence="1">The sequence shown here is derived from an EMBL/GenBank/DDBJ whole genome shotgun (WGS) entry which is preliminary data.</text>
</comment>
<organism evidence="1">
    <name type="scientific">bioreactor metagenome</name>
    <dbReference type="NCBI Taxonomy" id="1076179"/>
    <lineage>
        <taxon>unclassified sequences</taxon>
        <taxon>metagenomes</taxon>
        <taxon>ecological metagenomes</taxon>
    </lineage>
</organism>
<proteinExistence type="predicted"/>
<dbReference type="Pfam" id="PF11148">
    <property type="entry name" value="DUF2922"/>
    <property type="match status" value="1"/>
</dbReference>
<name>A0A644VCJ7_9ZZZZ</name>
<gene>
    <name evidence="1" type="ORF">SDC9_35115</name>
</gene>
<accession>A0A644VCJ7</accession>
<dbReference type="AlphaFoldDB" id="A0A644VCJ7"/>
<reference evidence="1" key="1">
    <citation type="submission" date="2019-08" db="EMBL/GenBank/DDBJ databases">
        <authorList>
            <person name="Kucharzyk K."/>
            <person name="Murdoch R.W."/>
            <person name="Higgins S."/>
            <person name="Loffler F."/>
        </authorList>
    </citation>
    <scope>NUCLEOTIDE SEQUENCE</scope>
</reference>
<evidence type="ECO:0000313" key="1">
    <source>
        <dbReference type="EMBL" id="MPL89084.1"/>
    </source>
</evidence>
<dbReference type="InterPro" id="IPR021321">
    <property type="entry name" value="DUF2922"/>
</dbReference>
<sequence length="82" mass="8873">MNRLPISTNRIIKLSFRTSGGKAAGITLSNPKQGLTKEVVQDVMNTILAKNAFITASGELVGIKDIKITDTVTEDLYDPLEP</sequence>